<dbReference type="Pfam" id="PF26018">
    <property type="entry name" value="BSH_RND_rel"/>
    <property type="match status" value="1"/>
</dbReference>
<dbReference type="RefSeq" id="WP_338535117.1">
    <property type="nucleotide sequence ID" value="NZ_AP028654.1"/>
</dbReference>
<evidence type="ECO:0000259" key="2">
    <source>
        <dbReference type="Pfam" id="PF26011"/>
    </source>
</evidence>
<keyword evidence="1" id="KW-1133">Transmembrane helix</keyword>
<name>A0AAU9EC19_9FIRM</name>
<dbReference type="Pfam" id="PF26011">
    <property type="entry name" value="Beta-barrel_RND_rel"/>
    <property type="match status" value="1"/>
</dbReference>
<keyword evidence="1" id="KW-0472">Membrane</keyword>
<dbReference type="KEGG" id="hprf:HLPR_18180"/>
<gene>
    <name evidence="4" type="ORF">HLPR_18180</name>
</gene>
<sequence>MKKYKKKFNVLKLLRSLLIIAIVIFLGLRLFVNFILTDNLTYKAKYDELNLESTYSGVIFRKEEIINTNASGAIKYFVNEGEKIKKGYKVAEITHEKVEEDIVSEKSESDLIEFQKKIKIDISVIDGEIDSLKQRILESVDEKNYVQLSDLKNKLLLKLDKRSLIEKNKKLIDNGSSSFKESYIGNANANVGDKVNFYSPISGIVSFYIDNLEPNLTIENIYNINYSELMDRDFSLKSLTSSRLAAKSPVYKIVDNSLWFLVCVIDKKDLNFYDKNQKIVAMIDSNKLDARVADVFVSSDKAALVLKISQQYEDFYKKRFVKATIIRNNFNGIKIKNTSIVSKNNVLGVYILGINNKANFRPIKILGKDDKYSIVKDGYIYIDDENKRVRTIDLTDEIVIDAASVKEGDKIY</sequence>
<evidence type="ECO:0000313" key="4">
    <source>
        <dbReference type="EMBL" id="BEP29487.1"/>
    </source>
</evidence>
<accession>A0AAU9EC19</accession>
<dbReference type="AlphaFoldDB" id="A0AAU9EC19"/>
<evidence type="ECO:0008006" key="6">
    <source>
        <dbReference type="Google" id="ProtNLM"/>
    </source>
</evidence>
<feature type="domain" description="RND related beta-barrel" evidence="2">
    <location>
        <begin position="259"/>
        <end position="329"/>
    </location>
</feature>
<reference evidence="4 5" key="1">
    <citation type="submission" date="2023-08" db="EMBL/GenBank/DDBJ databases">
        <title>Helicovermis profunda gen. nov., sp. nov., a novel mesophilic, fermentative bacterium within the Bacillota from a deep-sea hydrothermal vent chimney.</title>
        <authorList>
            <person name="Miyazaki U."/>
            <person name="Mizutani D."/>
            <person name="Hashimoto Y."/>
            <person name="Tame A."/>
            <person name="Sawayama S."/>
            <person name="Miyazaki J."/>
            <person name="Takai K."/>
            <person name="Nakagawa S."/>
        </authorList>
    </citation>
    <scope>NUCLEOTIDE SEQUENCE [LARGE SCALE GENOMIC DNA]</scope>
    <source>
        <strain evidence="4 5">S502</strain>
    </source>
</reference>
<organism evidence="4 5">
    <name type="scientific">Helicovermis profundi</name>
    <dbReference type="NCBI Taxonomy" id="3065157"/>
    <lineage>
        <taxon>Bacteria</taxon>
        <taxon>Bacillati</taxon>
        <taxon>Bacillota</taxon>
        <taxon>Clostridia</taxon>
        <taxon>Helicovermis</taxon>
    </lineage>
</organism>
<keyword evidence="1" id="KW-0812">Transmembrane</keyword>
<proteinExistence type="predicted"/>
<evidence type="ECO:0000256" key="1">
    <source>
        <dbReference type="SAM" id="Phobius"/>
    </source>
</evidence>
<dbReference type="InterPro" id="IPR058709">
    <property type="entry name" value="BSH_RND-rel"/>
</dbReference>
<dbReference type="EMBL" id="AP028654">
    <property type="protein sequence ID" value="BEP29487.1"/>
    <property type="molecule type" value="Genomic_DNA"/>
</dbReference>
<evidence type="ECO:0000259" key="3">
    <source>
        <dbReference type="Pfam" id="PF26018"/>
    </source>
</evidence>
<evidence type="ECO:0000313" key="5">
    <source>
        <dbReference type="Proteomes" id="UP001321786"/>
    </source>
</evidence>
<feature type="domain" description="RND related barrel-sandwich hybrid" evidence="3">
    <location>
        <begin position="63"/>
        <end position="255"/>
    </location>
</feature>
<feature type="transmembrane region" description="Helical" evidence="1">
    <location>
        <begin position="12"/>
        <end position="36"/>
    </location>
</feature>
<protein>
    <recommendedName>
        <fullName evidence="6">Membrane fusion protein</fullName>
    </recommendedName>
</protein>
<dbReference type="Proteomes" id="UP001321786">
    <property type="component" value="Chromosome"/>
</dbReference>
<dbReference type="InterPro" id="IPR058729">
    <property type="entry name" value="Beta-barrel_RND-rel"/>
</dbReference>
<keyword evidence="5" id="KW-1185">Reference proteome</keyword>